<dbReference type="PROSITE" id="PS51257">
    <property type="entry name" value="PROKAR_LIPOPROTEIN"/>
    <property type="match status" value="1"/>
</dbReference>
<evidence type="ECO:0000313" key="7">
    <source>
        <dbReference type="EMBL" id="PRY47342.1"/>
    </source>
</evidence>
<evidence type="ECO:0000259" key="6">
    <source>
        <dbReference type="Pfam" id="PF13525"/>
    </source>
</evidence>
<keyword evidence="2" id="KW-0472">Membrane</keyword>
<dbReference type="InterPro" id="IPR039565">
    <property type="entry name" value="BamD-like"/>
</dbReference>
<dbReference type="InterPro" id="IPR011990">
    <property type="entry name" value="TPR-like_helical_dom_sf"/>
</dbReference>
<dbReference type="NCBIfam" id="TIGR03302">
    <property type="entry name" value="OM_YfiO"/>
    <property type="match status" value="1"/>
</dbReference>
<dbReference type="Proteomes" id="UP000238375">
    <property type="component" value="Unassembled WGS sequence"/>
</dbReference>
<evidence type="ECO:0000256" key="4">
    <source>
        <dbReference type="SAM" id="MobiDB-lite"/>
    </source>
</evidence>
<dbReference type="EMBL" id="PVTE01000001">
    <property type="protein sequence ID" value="PRY47342.1"/>
    <property type="molecule type" value="Genomic_DNA"/>
</dbReference>
<evidence type="ECO:0000313" key="8">
    <source>
        <dbReference type="Proteomes" id="UP000238375"/>
    </source>
</evidence>
<feature type="region of interest" description="Disordered" evidence="4">
    <location>
        <begin position="278"/>
        <end position="302"/>
    </location>
</feature>
<dbReference type="Pfam" id="PF13525">
    <property type="entry name" value="YfiO"/>
    <property type="match status" value="2"/>
</dbReference>
<dbReference type="RefSeq" id="WP_106136072.1">
    <property type="nucleotide sequence ID" value="NZ_PVTE01000001.1"/>
</dbReference>
<accession>A0A2T0TNP5</accession>
<comment type="caution">
    <text evidence="7">The sequence shown here is derived from an EMBL/GenBank/DDBJ whole genome shotgun (WGS) entry which is preliminary data.</text>
</comment>
<dbReference type="AlphaFoldDB" id="A0A2T0TNP5"/>
<evidence type="ECO:0000256" key="2">
    <source>
        <dbReference type="ARBA" id="ARBA00023136"/>
    </source>
</evidence>
<keyword evidence="3" id="KW-0998">Cell outer membrane</keyword>
<feature type="domain" description="Outer membrane lipoprotein BamD-like" evidence="6">
    <location>
        <begin position="33"/>
        <end position="181"/>
    </location>
</feature>
<feature type="chain" id="PRO_5015617061" evidence="5">
    <location>
        <begin position="27"/>
        <end position="302"/>
    </location>
</feature>
<gene>
    <name evidence="7" type="ORF">CLV58_101410</name>
</gene>
<reference evidence="7 8" key="1">
    <citation type="submission" date="2018-03" db="EMBL/GenBank/DDBJ databases">
        <title>Genomic Encyclopedia of Archaeal and Bacterial Type Strains, Phase II (KMG-II): from individual species to whole genera.</title>
        <authorList>
            <person name="Goeker M."/>
        </authorList>
    </citation>
    <scope>NUCLEOTIDE SEQUENCE [LARGE SCALE GENOMIC DNA]</scope>
    <source>
        <strain evidence="7 8">DSM 28354</strain>
    </source>
</reference>
<evidence type="ECO:0000256" key="1">
    <source>
        <dbReference type="ARBA" id="ARBA00022729"/>
    </source>
</evidence>
<feature type="signal peptide" evidence="5">
    <location>
        <begin position="1"/>
        <end position="26"/>
    </location>
</feature>
<keyword evidence="1 5" id="KW-0732">Signal</keyword>
<dbReference type="InterPro" id="IPR017689">
    <property type="entry name" value="BamD"/>
</dbReference>
<name>A0A2T0TNP5_9BACT</name>
<sequence length="302" mass="35616">MQHLRFARLLAIVCCFGLLVSCSSFNKLQKTGTDDQKYKAALQYYEKKDWYHAGLLFEELIPVLKGSTESEMAQFYYAYTQFRQQQYLLSSTLFKKFYETFARSEHAQEAMYMYAYSLYKDAPDYNLDQSNTLTATSALQDFINNYPDSQYRDDATKMILDLRQKLERKAYEKAKLYFKTSGFNIASYKSSVISINNFQRDFPDSQYNEELAFLKVDAEYSLAKNSLETKQKERYQETMNYYQGFIDRYPSSKYLKQAEKMFESSQKEIDRLTKLEKERAKEKQLQKQAPADRPGKVTAARQ</sequence>
<proteinExistence type="predicted"/>
<evidence type="ECO:0000256" key="5">
    <source>
        <dbReference type="SAM" id="SignalP"/>
    </source>
</evidence>
<protein>
    <submittedName>
        <fullName evidence="7">Beta-barrel assembly machine subunit BamD</fullName>
    </submittedName>
</protein>
<keyword evidence="8" id="KW-1185">Reference proteome</keyword>
<organism evidence="7 8">
    <name type="scientific">Spirosoma oryzae</name>
    <dbReference type="NCBI Taxonomy" id="1469603"/>
    <lineage>
        <taxon>Bacteria</taxon>
        <taxon>Pseudomonadati</taxon>
        <taxon>Bacteroidota</taxon>
        <taxon>Cytophagia</taxon>
        <taxon>Cytophagales</taxon>
        <taxon>Cytophagaceae</taxon>
        <taxon>Spirosoma</taxon>
    </lineage>
</organism>
<dbReference type="Gene3D" id="1.25.40.10">
    <property type="entry name" value="Tetratricopeptide repeat domain"/>
    <property type="match status" value="1"/>
</dbReference>
<feature type="domain" description="Outer membrane lipoprotein BamD-like" evidence="6">
    <location>
        <begin position="187"/>
        <end position="265"/>
    </location>
</feature>
<evidence type="ECO:0000256" key="3">
    <source>
        <dbReference type="ARBA" id="ARBA00023237"/>
    </source>
</evidence>
<dbReference type="OrthoDB" id="9770761at2"/>